<dbReference type="GO" id="GO:0008081">
    <property type="term" value="F:phosphoric diester hydrolase activity"/>
    <property type="evidence" value="ECO:0007669"/>
    <property type="project" value="InterPro"/>
</dbReference>
<feature type="transmembrane region" description="Helical" evidence="1">
    <location>
        <begin position="327"/>
        <end position="347"/>
    </location>
</feature>
<keyword evidence="1" id="KW-1133">Transmembrane helix</keyword>
<dbReference type="GO" id="GO:0006629">
    <property type="term" value="P:lipid metabolic process"/>
    <property type="evidence" value="ECO:0007669"/>
    <property type="project" value="InterPro"/>
</dbReference>
<keyword evidence="4" id="KW-1185">Reference proteome</keyword>
<comment type="caution">
    <text evidence="3">The sequence shown here is derived from an EMBL/GenBank/DDBJ whole genome shotgun (WGS) entry which is preliminary data.</text>
</comment>
<dbReference type="Pfam" id="PF10110">
    <property type="entry name" value="GPDPase_memb"/>
    <property type="match status" value="1"/>
</dbReference>
<dbReference type="Proteomes" id="UP000616595">
    <property type="component" value="Unassembled WGS sequence"/>
</dbReference>
<evidence type="ECO:0000313" key="4">
    <source>
        <dbReference type="Proteomes" id="UP000616595"/>
    </source>
</evidence>
<feature type="transmembrane region" description="Helical" evidence="1">
    <location>
        <begin position="132"/>
        <end position="155"/>
    </location>
</feature>
<dbReference type="RefSeq" id="WP_148568107.1">
    <property type="nucleotide sequence ID" value="NZ_RXYA01000014.1"/>
</dbReference>
<feature type="transmembrane region" description="Helical" evidence="1">
    <location>
        <begin position="21"/>
        <end position="42"/>
    </location>
</feature>
<dbReference type="InterPro" id="IPR018476">
    <property type="entry name" value="GlyceroP-diester-Pdiesterase_M"/>
</dbReference>
<accession>A0A923KSQ5</accession>
<evidence type="ECO:0000259" key="2">
    <source>
        <dbReference type="PROSITE" id="PS51704"/>
    </source>
</evidence>
<feature type="transmembrane region" description="Helical" evidence="1">
    <location>
        <begin position="175"/>
        <end position="199"/>
    </location>
</feature>
<keyword evidence="1" id="KW-0472">Membrane</keyword>
<feature type="transmembrane region" description="Helical" evidence="1">
    <location>
        <begin position="265"/>
        <end position="298"/>
    </location>
</feature>
<reference evidence="3" key="2">
    <citation type="submission" date="2020-10" db="EMBL/GenBank/DDBJ databases">
        <title>Comparative genomics of the Acetobacterium genus.</title>
        <authorList>
            <person name="Marshall C."/>
            <person name="May H."/>
            <person name="Norman S."/>
        </authorList>
    </citation>
    <scope>NUCLEOTIDE SEQUENCE</scope>
    <source>
        <strain evidence="3">DER-2019</strain>
    </source>
</reference>
<feature type="transmembrane region" description="Helical" evidence="1">
    <location>
        <begin position="76"/>
        <end position="101"/>
    </location>
</feature>
<name>A0A923KSQ5_9FIRM</name>
<dbReference type="Gene3D" id="3.20.20.190">
    <property type="entry name" value="Phosphatidylinositol (PI) phosphodiesterase"/>
    <property type="match status" value="1"/>
</dbReference>
<dbReference type="PANTHER" id="PTHR46211:SF8">
    <property type="entry name" value="PHOSPHODIESTERASE"/>
    <property type="match status" value="1"/>
</dbReference>
<proteinExistence type="predicted"/>
<reference evidence="3" key="1">
    <citation type="submission" date="2019-10" db="EMBL/GenBank/DDBJ databases">
        <authorList>
            <person name="Ross D.E."/>
            <person name="Gulliver D."/>
        </authorList>
    </citation>
    <scope>NUCLEOTIDE SEQUENCE</scope>
    <source>
        <strain evidence="3">DER-2019</strain>
    </source>
</reference>
<dbReference type="EMBL" id="WJBD01000010">
    <property type="protein sequence ID" value="MBC3888622.1"/>
    <property type="molecule type" value="Genomic_DNA"/>
</dbReference>
<dbReference type="PROSITE" id="PS51704">
    <property type="entry name" value="GP_PDE"/>
    <property type="match status" value="1"/>
</dbReference>
<feature type="domain" description="GP-PDE" evidence="2">
    <location>
        <begin position="357"/>
        <end position="575"/>
    </location>
</feature>
<organism evidence="3 4">
    <name type="scientific">Acetobacterium paludosum</name>
    <dbReference type="NCBI Taxonomy" id="52693"/>
    <lineage>
        <taxon>Bacteria</taxon>
        <taxon>Bacillati</taxon>
        <taxon>Bacillota</taxon>
        <taxon>Clostridia</taxon>
        <taxon>Eubacteriales</taxon>
        <taxon>Eubacteriaceae</taxon>
        <taxon>Acetobacterium</taxon>
    </lineage>
</organism>
<dbReference type="AlphaFoldDB" id="A0A923KSQ5"/>
<dbReference type="OrthoDB" id="384721at2"/>
<dbReference type="Pfam" id="PF03009">
    <property type="entry name" value="GDPD"/>
    <property type="match status" value="1"/>
</dbReference>
<dbReference type="PANTHER" id="PTHR46211">
    <property type="entry name" value="GLYCEROPHOSPHORYL DIESTER PHOSPHODIESTERASE"/>
    <property type="match status" value="1"/>
</dbReference>
<dbReference type="InterPro" id="IPR030395">
    <property type="entry name" value="GP_PDE_dom"/>
</dbReference>
<sequence>MKAFLMDVYHHGKVKFKLVQFNFLTLLIFEALYTLVGTEIIYPGSFFLFDQVMHQLGFAFISDANISQVLTNPLCLLTILVLLLILGFYGLFELTTLIVLFNESHFKRNVGLIPLCQKSFERALHIVKPRNFPLIIFVLIIIPFTKFSLASSFVSEVSIPDYLMAHIFASPMLTLAYYAVIIVLFLMVLFGIFSLHYFTLADNDFLAAIKKSRSLINGHFWHTTFWVAFWNGAILLTLLLLFSLFEVFAYFVLGQLLENTLALSVFIGGFGFFVSALFTTFHLIETAITFALVSMFYYDYSERAHLEVPSTALIQTKKPFIARKKSFISLSIVAILVIVAHSSTIIFNNFNETFNAHFIAGPQIIAQSSPSTPTTLITLQQAIDDGADGAELNVAQTKDGVLVVAAPTIKSTAGETITIGAATVDELTSLGVITLSDALLFSKDKLKLNLQLDPTEDDANLVAAVIAAIHQTNSRDQCLLASMDYPTLEQVAVVDPQLKRVYVTSVAMGKIQTLPVDALSIEASFISPGMVTAIHGEYKEIFAWTVNSEKSLTEMVHFGVDNIITNDVSQAKKVVAHLTEPRELIDQINDFLFKDIVLE</sequence>
<keyword evidence="1" id="KW-0812">Transmembrane</keyword>
<dbReference type="InterPro" id="IPR017946">
    <property type="entry name" value="PLC-like_Pdiesterase_TIM-brl"/>
</dbReference>
<evidence type="ECO:0000256" key="1">
    <source>
        <dbReference type="SAM" id="Phobius"/>
    </source>
</evidence>
<evidence type="ECO:0000313" key="3">
    <source>
        <dbReference type="EMBL" id="MBC3888622.1"/>
    </source>
</evidence>
<protein>
    <recommendedName>
        <fullName evidence="2">GP-PDE domain-containing protein</fullName>
    </recommendedName>
</protein>
<dbReference type="SUPFAM" id="SSF51695">
    <property type="entry name" value="PLC-like phosphodiesterases"/>
    <property type="match status" value="1"/>
</dbReference>
<feature type="transmembrane region" description="Helical" evidence="1">
    <location>
        <begin position="220"/>
        <end position="253"/>
    </location>
</feature>
<gene>
    <name evidence="3" type="ORF">GH810_09905</name>
</gene>